<organism evidence="2 3">
    <name type="scientific">Emiliania huxleyi (strain CCMP1516)</name>
    <dbReference type="NCBI Taxonomy" id="280463"/>
    <lineage>
        <taxon>Eukaryota</taxon>
        <taxon>Haptista</taxon>
        <taxon>Haptophyta</taxon>
        <taxon>Prymnesiophyceae</taxon>
        <taxon>Isochrysidales</taxon>
        <taxon>Noelaerhabdaceae</taxon>
        <taxon>Emiliania</taxon>
    </lineage>
</organism>
<name>A0A0D3KN81_EMIH1</name>
<dbReference type="EnsemblProtists" id="EOD37216">
    <property type="protein sequence ID" value="EOD37216"/>
    <property type="gene ID" value="EMIHUDRAFT_373184"/>
</dbReference>
<evidence type="ECO:0000313" key="3">
    <source>
        <dbReference type="Proteomes" id="UP000013827"/>
    </source>
</evidence>
<dbReference type="Proteomes" id="UP000013827">
    <property type="component" value="Unassembled WGS sequence"/>
</dbReference>
<protein>
    <submittedName>
        <fullName evidence="2">Uncharacterized protein</fullName>
    </submittedName>
</protein>
<dbReference type="PaxDb" id="2903-EOD37216"/>
<evidence type="ECO:0000256" key="1">
    <source>
        <dbReference type="SAM" id="MobiDB-lite"/>
    </source>
</evidence>
<reference evidence="3" key="1">
    <citation type="journal article" date="2013" name="Nature">
        <title>Pan genome of the phytoplankton Emiliania underpins its global distribution.</title>
        <authorList>
            <person name="Read B.A."/>
            <person name="Kegel J."/>
            <person name="Klute M.J."/>
            <person name="Kuo A."/>
            <person name="Lefebvre S.C."/>
            <person name="Maumus F."/>
            <person name="Mayer C."/>
            <person name="Miller J."/>
            <person name="Monier A."/>
            <person name="Salamov A."/>
            <person name="Young J."/>
            <person name="Aguilar M."/>
            <person name="Claverie J.M."/>
            <person name="Frickenhaus S."/>
            <person name="Gonzalez K."/>
            <person name="Herman E.K."/>
            <person name="Lin Y.C."/>
            <person name="Napier J."/>
            <person name="Ogata H."/>
            <person name="Sarno A.F."/>
            <person name="Shmutz J."/>
            <person name="Schroeder D."/>
            <person name="de Vargas C."/>
            <person name="Verret F."/>
            <person name="von Dassow P."/>
            <person name="Valentin K."/>
            <person name="Van de Peer Y."/>
            <person name="Wheeler G."/>
            <person name="Dacks J.B."/>
            <person name="Delwiche C.F."/>
            <person name="Dyhrman S.T."/>
            <person name="Glockner G."/>
            <person name="John U."/>
            <person name="Richards T."/>
            <person name="Worden A.Z."/>
            <person name="Zhang X."/>
            <person name="Grigoriev I.V."/>
            <person name="Allen A.E."/>
            <person name="Bidle K."/>
            <person name="Borodovsky M."/>
            <person name="Bowler C."/>
            <person name="Brownlee C."/>
            <person name="Cock J.M."/>
            <person name="Elias M."/>
            <person name="Gladyshev V.N."/>
            <person name="Groth M."/>
            <person name="Guda C."/>
            <person name="Hadaegh A."/>
            <person name="Iglesias-Rodriguez M.D."/>
            <person name="Jenkins J."/>
            <person name="Jones B.M."/>
            <person name="Lawson T."/>
            <person name="Leese F."/>
            <person name="Lindquist E."/>
            <person name="Lobanov A."/>
            <person name="Lomsadze A."/>
            <person name="Malik S.B."/>
            <person name="Marsh M.E."/>
            <person name="Mackinder L."/>
            <person name="Mock T."/>
            <person name="Mueller-Roeber B."/>
            <person name="Pagarete A."/>
            <person name="Parker M."/>
            <person name="Probert I."/>
            <person name="Quesneville H."/>
            <person name="Raines C."/>
            <person name="Rensing S.A."/>
            <person name="Riano-Pachon D.M."/>
            <person name="Richier S."/>
            <person name="Rokitta S."/>
            <person name="Shiraiwa Y."/>
            <person name="Soanes D.M."/>
            <person name="van der Giezen M."/>
            <person name="Wahlund T.M."/>
            <person name="Williams B."/>
            <person name="Wilson W."/>
            <person name="Wolfe G."/>
            <person name="Wurch L.L."/>
        </authorList>
    </citation>
    <scope>NUCLEOTIDE SEQUENCE</scope>
</reference>
<accession>A0A0D3KN81</accession>
<keyword evidence="3" id="KW-1185">Reference proteome</keyword>
<feature type="region of interest" description="Disordered" evidence="1">
    <location>
        <begin position="129"/>
        <end position="150"/>
    </location>
</feature>
<dbReference type="KEGG" id="ehx:EMIHUDRAFT_431973"/>
<proteinExistence type="predicted"/>
<dbReference type="RefSeq" id="XP_005794592.1">
    <property type="nucleotide sequence ID" value="XM_005794535.1"/>
</dbReference>
<reference evidence="2" key="2">
    <citation type="submission" date="2024-10" db="UniProtKB">
        <authorList>
            <consortium name="EnsemblProtists"/>
        </authorList>
    </citation>
    <scope>IDENTIFICATION</scope>
</reference>
<dbReference type="GeneID" id="17282488"/>
<dbReference type="AlphaFoldDB" id="A0A0D3KN81"/>
<feature type="compositionally biased region" description="Low complexity" evidence="1">
    <location>
        <begin position="129"/>
        <end position="140"/>
    </location>
</feature>
<dbReference type="GeneID" id="17287433"/>
<evidence type="ECO:0000313" key="2">
    <source>
        <dbReference type="EnsemblProtists" id="EOD37216"/>
    </source>
</evidence>
<dbReference type="HOGENOM" id="CLU_981522_0_0_1"/>
<dbReference type="RefSeq" id="XP_005789645.1">
    <property type="nucleotide sequence ID" value="XM_005789588.1"/>
</dbReference>
<dbReference type="KEGG" id="ehx:EMIHUDRAFT_373184"/>
<dbReference type="EnsemblProtists" id="EOD42163">
    <property type="protein sequence ID" value="EOD42163"/>
    <property type="gene ID" value="EMIHUDRAFT_431973"/>
</dbReference>
<sequence>MRGAVSHAILFATAAARPWSPAAISDYVRERAGGPRAGGGVFWVGEGTLRRASGRRIAALDCVESAERECSGGEAGPEAPGGAFSVRRLIVYRDPSGNGTLLHVPDGRAQKPVPPLEYTHVVRIGASSASPEPAVSAARADGSEVATGRTLRSGLRQRPLSRVFTLDVQAEAPRRGRGSRSKAEAIGRSGDAAAALLTGSSGAGVPGTIEEYELRVPRWPGSSPLLGRELLYRRTGPCPSWCGAGVCTTELRLRRCRPPLAKRTLARLLRDCLDTDGRASREQE</sequence>